<dbReference type="AlphaFoldDB" id="A0A7S9LRH5"/>
<dbReference type="KEGG" id="poz:I0K15_19555"/>
<reference evidence="1 2" key="1">
    <citation type="submission" date="2020-11" db="EMBL/GenBank/DDBJ databases">
        <title>Description of Pontivivens ytuae sp. nov. isolated from deep sea sediment of Mariana Trench.</title>
        <authorList>
            <person name="Wang Z."/>
            <person name="Sun Q.-L."/>
            <person name="Xu X.-D."/>
            <person name="Tang Y.-Z."/>
            <person name="Zhang J."/>
        </authorList>
    </citation>
    <scope>NUCLEOTIDE SEQUENCE [LARGE SCALE GENOMIC DNA]</scope>
    <source>
        <strain evidence="1 2">MT2928</strain>
    </source>
</reference>
<accession>A0A7S9LRH5</accession>
<dbReference type="EMBL" id="CP064942">
    <property type="protein sequence ID" value="QPH53939.1"/>
    <property type="molecule type" value="Genomic_DNA"/>
</dbReference>
<evidence type="ECO:0000313" key="2">
    <source>
        <dbReference type="Proteomes" id="UP000594800"/>
    </source>
</evidence>
<organism evidence="1 2">
    <name type="scientific">Pontivivens ytuae</name>
    <dbReference type="NCBI Taxonomy" id="2789856"/>
    <lineage>
        <taxon>Bacteria</taxon>
        <taxon>Pseudomonadati</taxon>
        <taxon>Pseudomonadota</taxon>
        <taxon>Alphaproteobacteria</taxon>
        <taxon>Rhodobacterales</taxon>
        <taxon>Paracoccaceae</taxon>
        <taxon>Pontivivens</taxon>
    </lineage>
</organism>
<protein>
    <submittedName>
        <fullName evidence="1">Uncharacterized protein</fullName>
    </submittedName>
</protein>
<dbReference type="Proteomes" id="UP000594800">
    <property type="component" value="Chromosome"/>
</dbReference>
<gene>
    <name evidence="1" type="ORF">I0K15_19555</name>
</gene>
<name>A0A7S9LRH5_9RHOB</name>
<evidence type="ECO:0000313" key="1">
    <source>
        <dbReference type="EMBL" id="QPH53939.1"/>
    </source>
</evidence>
<proteinExistence type="predicted"/>
<keyword evidence="2" id="KW-1185">Reference proteome</keyword>
<sequence length="45" mass="4750">MGRFLAYLFVFALLVGAGFAVYAIIVPPEAPRAPVEIDIDLQAGG</sequence>
<dbReference type="RefSeq" id="WP_196103148.1">
    <property type="nucleotide sequence ID" value="NZ_CP064942.1"/>
</dbReference>